<protein>
    <submittedName>
        <fullName evidence="1">Uncharacterized protein</fullName>
    </submittedName>
</protein>
<evidence type="ECO:0000313" key="2">
    <source>
        <dbReference type="Proteomes" id="UP000008783"/>
    </source>
</evidence>
<proteinExistence type="predicted"/>
<dbReference type="KEGG" id="pgr:PGTG_06926"/>
<accession>E3KAE8</accession>
<dbReference type="InParanoid" id="E3KAE8"/>
<dbReference type="GeneID" id="10536874"/>
<dbReference type="AlphaFoldDB" id="E3KAE8"/>
<evidence type="ECO:0000313" key="1">
    <source>
        <dbReference type="EMBL" id="EFP81305.2"/>
    </source>
</evidence>
<dbReference type="HOGENOM" id="CLU_2980153_0_0_1"/>
<name>E3KAE8_PUCGT</name>
<organism evidence="1 2">
    <name type="scientific">Puccinia graminis f. sp. tritici (strain CRL 75-36-700-3 / race SCCL)</name>
    <name type="common">Black stem rust fungus</name>
    <dbReference type="NCBI Taxonomy" id="418459"/>
    <lineage>
        <taxon>Eukaryota</taxon>
        <taxon>Fungi</taxon>
        <taxon>Dikarya</taxon>
        <taxon>Basidiomycota</taxon>
        <taxon>Pucciniomycotina</taxon>
        <taxon>Pucciniomycetes</taxon>
        <taxon>Pucciniales</taxon>
        <taxon>Pucciniaceae</taxon>
        <taxon>Puccinia</taxon>
    </lineage>
</organism>
<gene>
    <name evidence="1" type="ORF">PGTG_06926</name>
</gene>
<dbReference type="Proteomes" id="UP000008783">
    <property type="component" value="Unassembled WGS sequence"/>
</dbReference>
<reference evidence="2" key="2">
    <citation type="journal article" date="2011" name="Proc. Natl. Acad. Sci. U.S.A.">
        <title>Obligate biotrophy features unraveled by the genomic analysis of rust fungi.</title>
        <authorList>
            <person name="Duplessis S."/>
            <person name="Cuomo C.A."/>
            <person name="Lin Y.-C."/>
            <person name="Aerts A."/>
            <person name="Tisserant E."/>
            <person name="Veneault-Fourrey C."/>
            <person name="Joly D.L."/>
            <person name="Hacquard S."/>
            <person name="Amselem J."/>
            <person name="Cantarel B.L."/>
            <person name="Chiu R."/>
            <person name="Coutinho P.M."/>
            <person name="Feau N."/>
            <person name="Field M."/>
            <person name="Frey P."/>
            <person name="Gelhaye E."/>
            <person name="Goldberg J."/>
            <person name="Grabherr M.G."/>
            <person name="Kodira C.D."/>
            <person name="Kohler A."/>
            <person name="Kuees U."/>
            <person name="Lindquist E.A."/>
            <person name="Lucas S.M."/>
            <person name="Mago R."/>
            <person name="Mauceli E."/>
            <person name="Morin E."/>
            <person name="Murat C."/>
            <person name="Pangilinan J.L."/>
            <person name="Park R."/>
            <person name="Pearson M."/>
            <person name="Quesneville H."/>
            <person name="Rouhier N."/>
            <person name="Sakthikumar S."/>
            <person name="Salamov A.A."/>
            <person name="Schmutz J."/>
            <person name="Selles B."/>
            <person name="Shapiro H."/>
            <person name="Tanguay P."/>
            <person name="Tuskan G.A."/>
            <person name="Henrissat B."/>
            <person name="Van de Peer Y."/>
            <person name="Rouze P."/>
            <person name="Ellis J.G."/>
            <person name="Dodds P.N."/>
            <person name="Schein J.E."/>
            <person name="Zhong S."/>
            <person name="Hamelin R.C."/>
            <person name="Grigoriev I.V."/>
            <person name="Szabo L.J."/>
            <person name="Martin F."/>
        </authorList>
    </citation>
    <scope>NUCLEOTIDE SEQUENCE [LARGE SCALE GENOMIC DNA]</scope>
    <source>
        <strain evidence="2">CRL 75-36-700-3 / race SCCL</strain>
    </source>
</reference>
<dbReference type="VEuPathDB" id="FungiDB:PGTG_06926"/>
<reference key="1">
    <citation type="submission" date="2007-01" db="EMBL/GenBank/DDBJ databases">
        <title>The Genome Sequence of Puccinia graminis f. sp. tritici Strain CRL 75-36-700-3.</title>
        <authorList>
            <consortium name="The Broad Institute Genome Sequencing Platform"/>
            <person name="Birren B."/>
            <person name="Lander E."/>
            <person name="Galagan J."/>
            <person name="Nusbaum C."/>
            <person name="Devon K."/>
            <person name="Cuomo C."/>
            <person name="Jaffe D."/>
            <person name="Butler J."/>
            <person name="Alvarez P."/>
            <person name="Gnerre S."/>
            <person name="Grabherr M."/>
            <person name="Mauceli E."/>
            <person name="Brockman W."/>
            <person name="Young S."/>
            <person name="LaButti K."/>
            <person name="Sykes S."/>
            <person name="DeCaprio D."/>
            <person name="Crawford M."/>
            <person name="Koehrsen M."/>
            <person name="Engels R."/>
            <person name="Montgomery P."/>
            <person name="Pearson M."/>
            <person name="Howarth C."/>
            <person name="Larson L."/>
            <person name="White J."/>
            <person name="Zeng Q."/>
            <person name="Kodira C."/>
            <person name="Yandava C."/>
            <person name="Alvarado L."/>
            <person name="O'Leary S."/>
            <person name="Szabo L."/>
            <person name="Dean R."/>
            <person name="Schein J."/>
        </authorList>
    </citation>
    <scope>NUCLEOTIDE SEQUENCE</scope>
    <source>
        <strain>CRL 75-36-700-3</strain>
    </source>
</reference>
<dbReference type="EMBL" id="DS178278">
    <property type="protein sequence ID" value="EFP81305.2"/>
    <property type="molecule type" value="Genomic_DNA"/>
</dbReference>
<dbReference type="RefSeq" id="XP_003325724.2">
    <property type="nucleotide sequence ID" value="XM_003325676.2"/>
</dbReference>
<keyword evidence="2" id="KW-1185">Reference proteome</keyword>
<dbReference type="OrthoDB" id="10418983at2759"/>
<sequence length="58" mass="6409">MSHLKRGDWITFGGKAGIDSFKDTHIVESTLIVTPVPWKGLQPGTPRTIRINPISPQI</sequence>